<proteinExistence type="predicted"/>
<dbReference type="Proteomes" id="UP000054630">
    <property type="component" value="Unassembled WGS sequence"/>
</dbReference>
<evidence type="ECO:0000313" key="2">
    <source>
        <dbReference type="Proteomes" id="UP000054630"/>
    </source>
</evidence>
<evidence type="ECO:0000313" key="1">
    <source>
        <dbReference type="EMBL" id="KRX19973.1"/>
    </source>
</evidence>
<dbReference type="EMBL" id="JYDL01000053">
    <property type="protein sequence ID" value="KRX19973.1"/>
    <property type="molecule type" value="Genomic_DNA"/>
</dbReference>
<dbReference type="OrthoDB" id="10447407at2759"/>
<name>A0A0V0S0H9_9BILA</name>
<sequence length="164" mass="17876">MKKRKLSDWIISCLSCQAMNLHYPGNYHLYSIEVHSPGRNACEQAHITRVSNGPVKPISVWANAAALTTRLDGKAAILGRFSLAVAHREAKQFRLPSSLGRVPSAPNIAVSELQRIGGPSVVFQSSTHPHPTSSTKGSSQLSRLVATSHLYRDNAWNSELKAPI</sequence>
<accession>A0A0V0S0H9</accession>
<organism evidence="1 2">
    <name type="scientific">Trichinella nelsoni</name>
    <dbReference type="NCBI Taxonomy" id="6336"/>
    <lineage>
        <taxon>Eukaryota</taxon>
        <taxon>Metazoa</taxon>
        <taxon>Ecdysozoa</taxon>
        <taxon>Nematoda</taxon>
        <taxon>Enoplea</taxon>
        <taxon>Dorylaimia</taxon>
        <taxon>Trichinellida</taxon>
        <taxon>Trichinellidae</taxon>
        <taxon>Trichinella</taxon>
    </lineage>
</organism>
<gene>
    <name evidence="1" type="ORF">T07_1640</name>
</gene>
<keyword evidence="2" id="KW-1185">Reference proteome</keyword>
<protein>
    <submittedName>
        <fullName evidence="1">Uncharacterized protein</fullName>
    </submittedName>
</protein>
<comment type="caution">
    <text evidence="1">The sequence shown here is derived from an EMBL/GenBank/DDBJ whole genome shotgun (WGS) entry which is preliminary data.</text>
</comment>
<reference evidence="1 2" key="1">
    <citation type="submission" date="2015-01" db="EMBL/GenBank/DDBJ databases">
        <title>Evolution of Trichinella species and genotypes.</title>
        <authorList>
            <person name="Korhonen P.K."/>
            <person name="Edoardo P."/>
            <person name="Giuseppe L.R."/>
            <person name="Gasser R.B."/>
        </authorList>
    </citation>
    <scope>NUCLEOTIDE SEQUENCE [LARGE SCALE GENOMIC DNA]</scope>
    <source>
        <strain evidence="1">ISS37</strain>
    </source>
</reference>
<dbReference type="AlphaFoldDB" id="A0A0V0S0H9"/>